<protein>
    <recommendedName>
        <fullName evidence="3">G-protein coupled receptors family 2 profile 2 domain-containing protein</fullName>
    </recommendedName>
</protein>
<dbReference type="InterPro" id="IPR017983">
    <property type="entry name" value="GPCR_2_secretin-like_CS"/>
</dbReference>
<sequence>MLSFFAFGEAAEVFNYLFAIFNTLQGMFIFIFYCIYKKNIRDIIYPYVCKQKPQTLREVPKNIKASSFGKEAGDETAETDL</sequence>
<keyword evidence="1" id="KW-0812">Transmembrane</keyword>
<proteinExistence type="predicted"/>
<keyword evidence="1" id="KW-0472">Membrane</keyword>
<dbReference type="GO" id="GO:0005886">
    <property type="term" value="C:plasma membrane"/>
    <property type="evidence" value="ECO:0007669"/>
    <property type="project" value="TreeGrafter"/>
</dbReference>
<evidence type="ECO:0000256" key="1">
    <source>
        <dbReference type="SAM" id="Phobius"/>
    </source>
</evidence>
<reference evidence="2" key="1">
    <citation type="submission" date="2015-07" db="EMBL/GenBank/DDBJ databases">
        <title>MeaNS - Measles Nucleotide Surveillance Program.</title>
        <authorList>
            <person name="Tran T."/>
            <person name="Druce J."/>
        </authorList>
    </citation>
    <scope>NUCLEOTIDE SEQUENCE</scope>
    <source>
        <strain evidence="2">UCB-OBI-ISO-001</strain>
        <tissue evidence="2">Gonad</tissue>
    </source>
</reference>
<dbReference type="EMBL" id="KQ422203">
    <property type="protein sequence ID" value="KOF75361.1"/>
    <property type="molecule type" value="Genomic_DNA"/>
</dbReference>
<dbReference type="OrthoDB" id="347083at2759"/>
<dbReference type="GO" id="GO:0004930">
    <property type="term" value="F:G protein-coupled receptor activity"/>
    <property type="evidence" value="ECO:0007669"/>
    <property type="project" value="InterPro"/>
</dbReference>
<dbReference type="STRING" id="37653.A0A0L8GEB4"/>
<feature type="transmembrane region" description="Helical" evidence="1">
    <location>
        <begin position="13"/>
        <end position="36"/>
    </location>
</feature>
<organism evidence="2">
    <name type="scientific">Octopus bimaculoides</name>
    <name type="common">California two-spotted octopus</name>
    <dbReference type="NCBI Taxonomy" id="37653"/>
    <lineage>
        <taxon>Eukaryota</taxon>
        <taxon>Metazoa</taxon>
        <taxon>Spiralia</taxon>
        <taxon>Lophotrochozoa</taxon>
        <taxon>Mollusca</taxon>
        <taxon>Cephalopoda</taxon>
        <taxon>Coleoidea</taxon>
        <taxon>Octopodiformes</taxon>
        <taxon>Octopoda</taxon>
        <taxon>Incirrata</taxon>
        <taxon>Octopodidae</taxon>
        <taxon>Octopus</taxon>
    </lineage>
</organism>
<dbReference type="PANTHER" id="PTHR12011:SF347">
    <property type="entry name" value="FI21270P1-RELATED"/>
    <property type="match status" value="1"/>
</dbReference>
<dbReference type="PANTHER" id="PTHR12011">
    <property type="entry name" value="ADHESION G-PROTEIN COUPLED RECEPTOR"/>
    <property type="match status" value="1"/>
</dbReference>
<keyword evidence="1" id="KW-1133">Transmembrane helix</keyword>
<evidence type="ECO:0000313" key="2">
    <source>
        <dbReference type="EMBL" id="KOF75361.1"/>
    </source>
</evidence>
<evidence type="ECO:0008006" key="3">
    <source>
        <dbReference type="Google" id="ProtNLM"/>
    </source>
</evidence>
<gene>
    <name evidence="2" type="ORF">OCBIM_22034876mg</name>
</gene>
<accession>A0A0L8GEB4</accession>
<dbReference type="PROSITE" id="PS00650">
    <property type="entry name" value="G_PROTEIN_RECEP_F2_2"/>
    <property type="match status" value="1"/>
</dbReference>
<dbReference type="Gene3D" id="1.20.1070.10">
    <property type="entry name" value="Rhodopsin 7-helix transmembrane proteins"/>
    <property type="match status" value="1"/>
</dbReference>
<dbReference type="AlphaFoldDB" id="A0A0L8GEB4"/>
<name>A0A0L8GEB4_OCTBM</name>
<dbReference type="GO" id="GO:0007189">
    <property type="term" value="P:adenylate cyclase-activating G protein-coupled receptor signaling pathway"/>
    <property type="evidence" value="ECO:0007669"/>
    <property type="project" value="TreeGrafter"/>
</dbReference>